<feature type="domain" description="Ribosomal RNA methyltransferase FtsJ" evidence="9">
    <location>
        <begin position="33"/>
        <end position="211"/>
    </location>
</feature>
<evidence type="ECO:0000256" key="3">
    <source>
        <dbReference type="ARBA" id="ARBA00022603"/>
    </source>
</evidence>
<evidence type="ECO:0000256" key="1">
    <source>
        <dbReference type="ARBA" id="ARBA00009258"/>
    </source>
</evidence>
<dbReference type="InterPro" id="IPR029063">
    <property type="entry name" value="SAM-dependent_MTases_sf"/>
</dbReference>
<keyword evidence="3 10" id="KW-0489">Methyltransferase</keyword>
<dbReference type="PIRSF" id="PIRSF005461">
    <property type="entry name" value="23S_rRNA_mtase"/>
    <property type="match status" value="1"/>
</dbReference>
<dbReference type="InterPro" id="IPR050082">
    <property type="entry name" value="RNA_methyltr_RlmE"/>
</dbReference>
<keyword evidence="2" id="KW-0698">rRNA processing</keyword>
<evidence type="ECO:0000313" key="11">
    <source>
        <dbReference type="Proteomes" id="UP000515908"/>
    </source>
</evidence>
<gene>
    <name evidence="10" type="ORF">ADEAN_000665700</name>
</gene>
<evidence type="ECO:0000256" key="4">
    <source>
        <dbReference type="ARBA" id="ARBA00022679"/>
    </source>
</evidence>
<dbReference type="Pfam" id="PF01728">
    <property type="entry name" value="FtsJ"/>
    <property type="match status" value="1"/>
</dbReference>
<protein>
    <recommendedName>
        <fullName evidence="6">rRNA methyltransferase 2, mitochondrial</fullName>
    </recommendedName>
</protein>
<evidence type="ECO:0000256" key="8">
    <source>
        <dbReference type="SAM" id="MobiDB-lite"/>
    </source>
</evidence>
<dbReference type="AlphaFoldDB" id="A0A7G2CJP0"/>
<evidence type="ECO:0000256" key="6">
    <source>
        <dbReference type="ARBA" id="ARBA00041184"/>
    </source>
</evidence>
<dbReference type="EMBL" id="LR877157">
    <property type="protein sequence ID" value="CAD2219164.1"/>
    <property type="molecule type" value="Genomic_DNA"/>
</dbReference>
<name>A0A7G2CJP0_9TRYP</name>
<feature type="active site" description="Proton acceptor" evidence="7">
    <location>
        <position position="168"/>
    </location>
</feature>
<evidence type="ECO:0000256" key="5">
    <source>
        <dbReference type="ARBA" id="ARBA00022691"/>
    </source>
</evidence>
<keyword evidence="11" id="KW-1185">Reference proteome</keyword>
<dbReference type="Gene3D" id="3.40.50.150">
    <property type="entry name" value="Vaccinia Virus protein VP39"/>
    <property type="match status" value="1"/>
</dbReference>
<dbReference type="HAMAP" id="MF_01547">
    <property type="entry name" value="RNA_methyltr_E"/>
    <property type="match status" value="1"/>
</dbReference>
<dbReference type="PANTHER" id="PTHR10920">
    <property type="entry name" value="RIBOSOMAL RNA METHYLTRANSFERASE"/>
    <property type="match status" value="1"/>
</dbReference>
<comment type="similarity">
    <text evidence="1">Belongs to the class I-like SAM-binding methyltransferase superfamily. RNA methyltransferase RlmE family.</text>
</comment>
<keyword evidence="5 7" id="KW-0949">S-adenosyl-L-methionine</keyword>
<proteinExistence type="inferred from homology"/>
<evidence type="ECO:0000313" key="10">
    <source>
        <dbReference type="EMBL" id="CAD2219164.1"/>
    </source>
</evidence>
<sequence>MYGNVVRRANSSSQWMLRQAVDPFVTEARKKGYVARSAFKLSYIDDRFGLFDPKQSKTVIDLGCSPGGWCQVIRERTNPQCKIIGVDLLPVRATVTNAVCLQGDFTTAPLQRKVLQELDGNLVDVITSDMCPNRQGGTQDRQRIAELQHRALLFSIPLLKEGGHFVCKVLGSKASFLEVHRLSERYFLKTHICKPPASRPESDEYFLVSAQKLASPRAVAGGPGSRRSDVSYGLDDWPGFSRRPRTRR</sequence>
<evidence type="ECO:0000256" key="2">
    <source>
        <dbReference type="ARBA" id="ARBA00022552"/>
    </source>
</evidence>
<evidence type="ECO:0000259" key="9">
    <source>
        <dbReference type="Pfam" id="PF01728"/>
    </source>
</evidence>
<dbReference type="VEuPathDB" id="TriTrypDB:ADEAN_000665700"/>
<feature type="region of interest" description="Disordered" evidence="8">
    <location>
        <begin position="215"/>
        <end position="248"/>
    </location>
</feature>
<evidence type="ECO:0000256" key="7">
    <source>
        <dbReference type="PIRSR" id="PIRSR005461-1"/>
    </source>
</evidence>
<dbReference type="PANTHER" id="PTHR10920:SF18">
    <property type="entry name" value="RRNA METHYLTRANSFERASE 2, MITOCHONDRIAL"/>
    <property type="match status" value="1"/>
</dbReference>
<organism evidence="10 11">
    <name type="scientific">Angomonas deanei</name>
    <dbReference type="NCBI Taxonomy" id="59799"/>
    <lineage>
        <taxon>Eukaryota</taxon>
        <taxon>Discoba</taxon>
        <taxon>Euglenozoa</taxon>
        <taxon>Kinetoplastea</taxon>
        <taxon>Metakinetoplastina</taxon>
        <taxon>Trypanosomatida</taxon>
        <taxon>Trypanosomatidae</taxon>
        <taxon>Strigomonadinae</taxon>
        <taxon>Angomonas</taxon>
    </lineage>
</organism>
<reference evidence="10 11" key="1">
    <citation type="submission" date="2020-08" db="EMBL/GenBank/DDBJ databases">
        <authorList>
            <person name="Newling K."/>
            <person name="Davey J."/>
            <person name="Forrester S."/>
        </authorList>
    </citation>
    <scope>NUCLEOTIDE SEQUENCE [LARGE SCALE GENOMIC DNA]</scope>
    <source>
        <strain evidence="11">Crithidia deanei Carvalho (ATCC PRA-265)</strain>
    </source>
</reference>
<dbReference type="GO" id="GO:0008650">
    <property type="term" value="F:rRNA (uridine-2'-O-)-methyltransferase activity"/>
    <property type="evidence" value="ECO:0007669"/>
    <property type="project" value="TreeGrafter"/>
</dbReference>
<dbReference type="InterPro" id="IPR015507">
    <property type="entry name" value="rRNA-MeTfrase_E"/>
</dbReference>
<dbReference type="Proteomes" id="UP000515908">
    <property type="component" value="Chromosome 13"/>
</dbReference>
<keyword evidence="4 10" id="KW-0808">Transferase</keyword>
<dbReference type="SUPFAM" id="SSF53335">
    <property type="entry name" value="S-adenosyl-L-methionine-dependent methyltransferases"/>
    <property type="match status" value="1"/>
</dbReference>
<accession>A0A7G2CJP0</accession>
<dbReference type="InterPro" id="IPR002877">
    <property type="entry name" value="RNA_MeTrfase_FtsJ_dom"/>
</dbReference>